<name>A0ACA9NK12_9GLOM</name>
<evidence type="ECO:0000313" key="2">
    <source>
        <dbReference type="Proteomes" id="UP000789860"/>
    </source>
</evidence>
<proteinExistence type="predicted"/>
<accession>A0ACA9NK12</accession>
<dbReference type="EMBL" id="CAJVPM010025923">
    <property type="protein sequence ID" value="CAG8659972.1"/>
    <property type="molecule type" value="Genomic_DNA"/>
</dbReference>
<protein>
    <submittedName>
        <fullName evidence="1">9823_t:CDS:1</fullName>
    </submittedName>
</protein>
<keyword evidence="2" id="KW-1185">Reference proteome</keyword>
<sequence>ELRVDFIVSCLDGLEIKILDNISQSEYNIFNQSLFVIQIDPNGSTRSDPNMDLDSADLNFHGSESDLNTGSGSDP</sequence>
<dbReference type="Proteomes" id="UP000789860">
    <property type="component" value="Unassembled WGS sequence"/>
</dbReference>
<evidence type="ECO:0000313" key="1">
    <source>
        <dbReference type="EMBL" id="CAG8659972.1"/>
    </source>
</evidence>
<feature type="non-terminal residue" evidence="1">
    <location>
        <position position="1"/>
    </location>
</feature>
<reference evidence="1" key="1">
    <citation type="submission" date="2021-06" db="EMBL/GenBank/DDBJ databases">
        <authorList>
            <person name="Kallberg Y."/>
            <person name="Tangrot J."/>
            <person name="Rosling A."/>
        </authorList>
    </citation>
    <scope>NUCLEOTIDE SEQUENCE</scope>
    <source>
        <strain evidence="1">AU212A</strain>
    </source>
</reference>
<gene>
    <name evidence="1" type="ORF">SCALOS_LOCUS8993</name>
</gene>
<comment type="caution">
    <text evidence="1">The sequence shown here is derived from an EMBL/GenBank/DDBJ whole genome shotgun (WGS) entry which is preliminary data.</text>
</comment>
<feature type="non-terminal residue" evidence="1">
    <location>
        <position position="75"/>
    </location>
</feature>
<organism evidence="1 2">
    <name type="scientific">Scutellospora calospora</name>
    <dbReference type="NCBI Taxonomy" id="85575"/>
    <lineage>
        <taxon>Eukaryota</taxon>
        <taxon>Fungi</taxon>
        <taxon>Fungi incertae sedis</taxon>
        <taxon>Mucoromycota</taxon>
        <taxon>Glomeromycotina</taxon>
        <taxon>Glomeromycetes</taxon>
        <taxon>Diversisporales</taxon>
        <taxon>Gigasporaceae</taxon>
        <taxon>Scutellospora</taxon>
    </lineage>
</organism>